<organism evidence="1 2">
    <name type="scientific">Thermobifida alba</name>
    <name type="common">Thermomonospora alba</name>
    <dbReference type="NCBI Taxonomy" id="53522"/>
    <lineage>
        <taxon>Bacteria</taxon>
        <taxon>Bacillati</taxon>
        <taxon>Actinomycetota</taxon>
        <taxon>Actinomycetes</taxon>
        <taxon>Streptosporangiales</taxon>
        <taxon>Nocardiopsidaceae</taxon>
        <taxon>Thermobifida</taxon>
    </lineage>
</organism>
<dbReference type="RefSeq" id="WP_341849766.1">
    <property type="nucleotide sequence ID" value="NZ_BAABEB010000012.1"/>
</dbReference>
<evidence type="ECO:0000313" key="2">
    <source>
        <dbReference type="Proteomes" id="UP000832041"/>
    </source>
</evidence>
<reference evidence="1 2" key="1">
    <citation type="submission" date="2020-04" db="EMBL/GenBank/DDBJ databases">
        <title>Thermobifida alba genome sequencing and assembly.</title>
        <authorList>
            <person name="Luzics S."/>
            <person name="Horvath B."/>
            <person name="Nagy I."/>
            <person name="Toth A."/>
            <person name="Nagy I."/>
            <person name="Kukolya J."/>
        </authorList>
    </citation>
    <scope>NUCLEOTIDE SEQUENCE [LARGE SCALE GENOMIC DNA]</scope>
    <source>
        <strain evidence="1 2">DSM 43795</strain>
    </source>
</reference>
<gene>
    <name evidence="1" type="ORF">FOF52_06335</name>
</gene>
<dbReference type="EMBL" id="CP051627">
    <property type="protein sequence ID" value="UPT20630.1"/>
    <property type="molecule type" value="Genomic_DNA"/>
</dbReference>
<keyword evidence="2" id="KW-1185">Reference proteome</keyword>
<proteinExistence type="predicted"/>
<name>A0ABY4L2Z2_THEAE</name>
<evidence type="ECO:0000313" key="1">
    <source>
        <dbReference type="EMBL" id="UPT20630.1"/>
    </source>
</evidence>
<dbReference type="Gene3D" id="3.90.180.10">
    <property type="entry name" value="Medium-chain alcohol dehydrogenases, catalytic domain"/>
    <property type="match status" value="1"/>
</dbReference>
<dbReference type="Pfam" id="PF13602">
    <property type="entry name" value="ADH_zinc_N_2"/>
    <property type="match status" value="1"/>
</dbReference>
<protein>
    <submittedName>
        <fullName evidence="1">Zinc-binding dehydrogenase</fullName>
    </submittedName>
</protein>
<sequence>MWAHPGQAAAGRIRPNIGQTFPLEQAADAHTALEARRTLGKTVLLV</sequence>
<accession>A0ABY4L2Z2</accession>
<dbReference type="Proteomes" id="UP000832041">
    <property type="component" value="Chromosome"/>
</dbReference>